<evidence type="ECO:0000313" key="1">
    <source>
        <dbReference type="EMBL" id="SAK98735.1"/>
    </source>
</evidence>
<keyword evidence="2" id="KW-1185">Reference proteome</keyword>
<dbReference type="EMBL" id="FCOJ02000146">
    <property type="protein sequence ID" value="SAK98735.1"/>
    <property type="molecule type" value="Genomic_DNA"/>
</dbReference>
<dbReference type="OrthoDB" id="9097118at2"/>
<dbReference type="Proteomes" id="UP000054596">
    <property type="component" value="Unassembled WGS sequence"/>
</dbReference>
<accession>A0A158DVV9</accession>
<dbReference type="AlphaFoldDB" id="A0A158DVV9"/>
<dbReference type="RefSeq" id="WP_086974075.1">
    <property type="nucleotide sequence ID" value="NZ_FCOJ02000146.1"/>
</dbReference>
<organism evidence="1 2">
    <name type="scientific">Caballeronia glebae</name>
    <dbReference type="NCBI Taxonomy" id="1777143"/>
    <lineage>
        <taxon>Bacteria</taxon>
        <taxon>Pseudomonadati</taxon>
        <taxon>Pseudomonadota</taxon>
        <taxon>Betaproteobacteria</taxon>
        <taxon>Burkholderiales</taxon>
        <taxon>Burkholderiaceae</taxon>
        <taxon>Caballeronia</taxon>
    </lineage>
</organism>
<gene>
    <name evidence="1" type="ORF">AWB82_07236</name>
</gene>
<proteinExistence type="predicted"/>
<evidence type="ECO:0000313" key="2">
    <source>
        <dbReference type="Proteomes" id="UP000054596"/>
    </source>
</evidence>
<sequence>MTTEITIGVADDAFSKNDLIRLERATFEETIALSAADWIAKREPQDAALIDVLHFVYRSLQQRMEGYHLWLLLGDTRWQDDTRIIRYRKIFNSLKVQGLDFERFPDRQEFMVEQCGKLKFFGAVLLGEDALVSVPETMQPGSCTYLLALPNIAPDLSESSGWSGRLNTDFELIQSNVKNDGIIFQRVGYFDDPEVGLVALGKPDVVARLIA</sequence>
<protein>
    <submittedName>
        <fullName evidence="1">Uncharacterized protein</fullName>
    </submittedName>
</protein>
<name>A0A158DVV9_9BURK</name>
<comment type="caution">
    <text evidence="1">The sequence shown here is derived from an EMBL/GenBank/DDBJ whole genome shotgun (WGS) entry which is preliminary data.</text>
</comment>
<reference evidence="1" key="1">
    <citation type="submission" date="2016-01" db="EMBL/GenBank/DDBJ databases">
        <authorList>
            <person name="Peeters C."/>
        </authorList>
    </citation>
    <scope>NUCLEOTIDE SEQUENCE [LARGE SCALE GENOMIC DNA]</scope>
    <source>
        <strain evidence="1">LMG 29325</strain>
    </source>
</reference>